<evidence type="ECO:0000313" key="2">
    <source>
        <dbReference type="EMBL" id="GIY67656.1"/>
    </source>
</evidence>
<name>A0AAV4VBC4_9ARAC</name>
<accession>A0AAV4VBC4</accession>
<gene>
    <name evidence="2" type="ORF">CDAR_621491</name>
</gene>
<protein>
    <submittedName>
        <fullName evidence="2">Uncharacterized protein</fullName>
    </submittedName>
</protein>
<dbReference type="Proteomes" id="UP001054837">
    <property type="component" value="Unassembled WGS sequence"/>
</dbReference>
<keyword evidence="3" id="KW-1185">Reference proteome</keyword>
<dbReference type="EMBL" id="BPLQ01012765">
    <property type="protein sequence ID" value="GIY67656.1"/>
    <property type="molecule type" value="Genomic_DNA"/>
</dbReference>
<reference evidence="2 3" key="1">
    <citation type="submission" date="2021-06" db="EMBL/GenBank/DDBJ databases">
        <title>Caerostris darwini draft genome.</title>
        <authorList>
            <person name="Kono N."/>
            <person name="Arakawa K."/>
        </authorList>
    </citation>
    <scope>NUCLEOTIDE SEQUENCE [LARGE SCALE GENOMIC DNA]</scope>
</reference>
<dbReference type="Gene3D" id="1.10.274.60">
    <property type="entry name" value="Spidroin, repetitive domain"/>
    <property type="match status" value="1"/>
</dbReference>
<dbReference type="AlphaFoldDB" id="A0AAV4VBC4"/>
<sequence>MLQIGRVLLISIFALFFPARASFNCKFSFRTNFPANSVEQLSNGSIKCINRAPCGTSTSAKAISGSSLGIASAASIQVGKIKSPCLNKRCDIGYSDVPYVFLFEDTLTKAISDSGVLTELFNVTGSTAQEFSDFIYKYAVNFFTKQGSPYAEDIACKATRPITKYFDNITAELLIRIYIKAFSKYIYAEGALTAENAVTLALSYASDLVASAQRTMTCDPTSKFTAIEDGCADFLFSLNLASAENGYDIAFYYANEFILAAIESACNGS</sequence>
<evidence type="ECO:0000256" key="1">
    <source>
        <dbReference type="SAM" id="SignalP"/>
    </source>
</evidence>
<organism evidence="2 3">
    <name type="scientific">Caerostris darwini</name>
    <dbReference type="NCBI Taxonomy" id="1538125"/>
    <lineage>
        <taxon>Eukaryota</taxon>
        <taxon>Metazoa</taxon>
        <taxon>Ecdysozoa</taxon>
        <taxon>Arthropoda</taxon>
        <taxon>Chelicerata</taxon>
        <taxon>Arachnida</taxon>
        <taxon>Araneae</taxon>
        <taxon>Araneomorphae</taxon>
        <taxon>Entelegynae</taxon>
        <taxon>Araneoidea</taxon>
        <taxon>Araneidae</taxon>
        <taxon>Caerostris</taxon>
    </lineage>
</organism>
<feature type="signal peptide" evidence="1">
    <location>
        <begin position="1"/>
        <end position="21"/>
    </location>
</feature>
<proteinExistence type="predicted"/>
<dbReference type="InterPro" id="IPR043070">
    <property type="entry name" value="Spidroin_repeat"/>
</dbReference>
<comment type="caution">
    <text evidence="2">The sequence shown here is derived from an EMBL/GenBank/DDBJ whole genome shotgun (WGS) entry which is preliminary data.</text>
</comment>
<evidence type="ECO:0000313" key="3">
    <source>
        <dbReference type="Proteomes" id="UP001054837"/>
    </source>
</evidence>
<feature type="chain" id="PRO_5043752809" evidence="1">
    <location>
        <begin position="22"/>
        <end position="269"/>
    </location>
</feature>
<keyword evidence="1" id="KW-0732">Signal</keyword>